<dbReference type="Gene3D" id="3.30.300.20">
    <property type="match status" value="1"/>
</dbReference>
<sequence length="152" mass="16263">MAEHLQVSVARTGFERYRVTTASGAQLEFGRGEGLVQPAEMLMAALAGCMAVCVDKPLTRGGEPERFAFTVDADKLKDSAGPVRLDGLDVTFDLALTEWTRRQDPEVFVERLMDAAHERICAVSRTLEHGAAVAASAQVEITGATVEEPGGS</sequence>
<comment type="caution">
    <text evidence="1">The sequence shown here is derived from an EMBL/GenBank/DDBJ whole genome shotgun (WGS) entry which is preliminary data.</text>
</comment>
<dbReference type="SUPFAM" id="SSF82784">
    <property type="entry name" value="OsmC-like"/>
    <property type="match status" value="1"/>
</dbReference>
<evidence type="ECO:0000313" key="2">
    <source>
        <dbReference type="Proteomes" id="UP001500984"/>
    </source>
</evidence>
<proteinExistence type="predicted"/>
<dbReference type="Proteomes" id="UP001500984">
    <property type="component" value="Unassembled WGS sequence"/>
</dbReference>
<name>A0ABN2WAE2_9MICO</name>
<keyword evidence="2" id="KW-1185">Reference proteome</keyword>
<reference evidence="1 2" key="1">
    <citation type="journal article" date="2019" name="Int. J. Syst. Evol. Microbiol.">
        <title>The Global Catalogue of Microorganisms (GCM) 10K type strain sequencing project: providing services to taxonomists for standard genome sequencing and annotation.</title>
        <authorList>
            <consortium name="The Broad Institute Genomics Platform"/>
            <consortium name="The Broad Institute Genome Sequencing Center for Infectious Disease"/>
            <person name="Wu L."/>
            <person name="Ma J."/>
        </authorList>
    </citation>
    <scope>NUCLEOTIDE SEQUENCE [LARGE SCALE GENOMIC DNA]</scope>
    <source>
        <strain evidence="1 2">JCM 15900</strain>
    </source>
</reference>
<gene>
    <name evidence="1" type="ORF">GCM10009823_02520</name>
</gene>
<dbReference type="InterPro" id="IPR015946">
    <property type="entry name" value="KH_dom-like_a/b"/>
</dbReference>
<evidence type="ECO:0000313" key="1">
    <source>
        <dbReference type="EMBL" id="GAA2087848.1"/>
    </source>
</evidence>
<protein>
    <recommendedName>
        <fullName evidence="3">OsmC family peroxiredoxin</fullName>
    </recommendedName>
</protein>
<accession>A0ABN2WAE2</accession>
<dbReference type="RefSeq" id="WP_344334511.1">
    <property type="nucleotide sequence ID" value="NZ_BAAAPZ010000002.1"/>
</dbReference>
<evidence type="ECO:0008006" key="3">
    <source>
        <dbReference type="Google" id="ProtNLM"/>
    </source>
</evidence>
<dbReference type="Pfam" id="PF02566">
    <property type="entry name" value="OsmC"/>
    <property type="match status" value="1"/>
</dbReference>
<dbReference type="EMBL" id="BAAAPZ010000002">
    <property type="protein sequence ID" value="GAA2087848.1"/>
    <property type="molecule type" value="Genomic_DNA"/>
</dbReference>
<dbReference type="InterPro" id="IPR003718">
    <property type="entry name" value="OsmC/Ohr_fam"/>
</dbReference>
<organism evidence="1 2">
    <name type="scientific">Brevibacterium salitolerans</name>
    <dbReference type="NCBI Taxonomy" id="1403566"/>
    <lineage>
        <taxon>Bacteria</taxon>
        <taxon>Bacillati</taxon>
        <taxon>Actinomycetota</taxon>
        <taxon>Actinomycetes</taxon>
        <taxon>Micrococcales</taxon>
        <taxon>Brevibacteriaceae</taxon>
        <taxon>Brevibacterium</taxon>
    </lineage>
</organism>
<dbReference type="InterPro" id="IPR036102">
    <property type="entry name" value="OsmC/Ohrsf"/>
</dbReference>